<gene>
    <name evidence="1" type="ORF">CCOS865_05069</name>
</gene>
<evidence type="ECO:0000313" key="2">
    <source>
        <dbReference type="Proteomes" id="UP000263595"/>
    </source>
</evidence>
<proteinExistence type="predicted"/>
<accession>A0A383S0B6</accession>
<evidence type="ECO:0000313" key="1">
    <source>
        <dbReference type="EMBL" id="SYX92777.1"/>
    </source>
</evidence>
<dbReference type="RefSeq" id="WP_119146188.1">
    <property type="nucleotide sequence ID" value="NZ_CBCSFL010000021.1"/>
</dbReference>
<reference evidence="2" key="1">
    <citation type="submission" date="2018-08" db="EMBL/GenBank/DDBJ databases">
        <authorList>
            <person name="Blom J."/>
        </authorList>
    </citation>
    <scope>NUCLEOTIDE SEQUENCE [LARGE SCALE GENOMIC DNA]</scope>
    <source>
        <strain evidence="2">CCOS 865</strain>
    </source>
</reference>
<dbReference type="OrthoDB" id="6988253at2"/>
<protein>
    <submittedName>
        <fullName evidence="1">Uncharacterized protein</fullName>
    </submittedName>
</protein>
<dbReference type="Proteomes" id="UP000263595">
    <property type="component" value="Unassembled WGS sequence"/>
</dbReference>
<keyword evidence="2" id="KW-1185">Reference proteome</keyword>
<organism evidence="1 2">
    <name type="scientific">Pseudomonas reidholzensis</name>
    <dbReference type="NCBI Taxonomy" id="1785162"/>
    <lineage>
        <taxon>Bacteria</taxon>
        <taxon>Pseudomonadati</taxon>
        <taxon>Pseudomonadota</taxon>
        <taxon>Gammaproteobacteria</taxon>
        <taxon>Pseudomonadales</taxon>
        <taxon>Pseudomonadaceae</taxon>
        <taxon>Pseudomonas</taxon>
    </lineage>
</organism>
<dbReference type="AlphaFoldDB" id="A0A383S0B6"/>
<dbReference type="EMBL" id="UNOZ01000037">
    <property type="protein sequence ID" value="SYX92777.1"/>
    <property type="molecule type" value="Genomic_DNA"/>
</dbReference>
<name>A0A383S0B6_9PSED</name>
<sequence>MTEARSVTGDSLAVVEQSLLGLSAGMTAQARRDAKTVFQFATLVASKAHDRDGESEDWFNKFLEVMRSCGWVVGQRSYERDYDTTCSLTLGPVAFKVAKAAGEALLGGPVAEAMGKLASKMFSGLGEITEAQQVFKLNMKGRPVSTTGLGTCIQTPEGEVFMLVTAFSCAPSENDLDTVLFEWNSSSKERYSASAILNLNDIVYTDAVRASIEKKLIDKAVKAPSEFEI</sequence>